<evidence type="ECO:0000313" key="2">
    <source>
        <dbReference type="EMBL" id="KSU82110.1"/>
    </source>
</evidence>
<keyword evidence="3" id="KW-1185">Reference proteome</keyword>
<comment type="caution">
    <text evidence="2">The sequence shown here is derived from an EMBL/GenBank/DDBJ whole genome shotgun (WGS) entry which is preliminary data.</text>
</comment>
<dbReference type="EMBL" id="LNQN01000005">
    <property type="protein sequence ID" value="KSU82110.1"/>
    <property type="molecule type" value="Genomic_DNA"/>
</dbReference>
<sequence>MSAIEKRILLSLFYLLLCKYNRKCLDILLKISFCKKKEKLKRDQDSIQSLYANIKSILATVAVFFLLFTFKNET</sequence>
<protein>
    <submittedName>
        <fullName evidence="2">Uncharacterized protein</fullName>
    </submittedName>
</protein>
<organism evidence="2 3">
    <name type="scientific">Fictibacillus enclensis</name>
    <dbReference type="NCBI Taxonomy" id="1017270"/>
    <lineage>
        <taxon>Bacteria</taxon>
        <taxon>Bacillati</taxon>
        <taxon>Bacillota</taxon>
        <taxon>Bacilli</taxon>
        <taxon>Bacillales</taxon>
        <taxon>Fictibacillaceae</taxon>
        <taxon>Fictibacillus</taxon>
    </lineage>
</organism>
<gene>
    <name evidence="2" type="ORF">AS030_17740</name>
</gene>
<keyword evidence="1" id="KW-0812">Transmembrane</keyword>
<evidence type="ECO:0000313" key="3">
    <source>
        <dbReference type="Proteomes" id="UP000054099"/>
    </source>
</evidence>
<keyword evidence="1" id="KW-0472">Membrane</keyword>
<reference evidence="2 3" key="1">
    <citation type="journal article" date="2014" name="Antonie Van Leeuwenhoek">
        <title>Fictibacillus enclensis sp. nov., isolated from marine sediment.</title>
        <authorList>
            <person name="Dastager S.G."/>
            <person name="Mawlankar R."/>
            <person name="Srinivasan K."/>
            <person name="Tang S.K."/>
            <person name="Lee J.C."/>
            <person name="Ramana V.V."/>
            <person name="Shouche Y.S."/>
        </authorList>
    </citation>
    <scope>NUCLEOTIDE SEQUENCE [LARGE SCALE GENOMIC DNA]</scope>
    <source>
        <strain evidence="2 3">NIO-1003</strain>
    </source>
</reference>
<keyword evidence="1" id="KW-1133">Transmembrane helix</keyword>
<accession>A0A0V8J4N2</accession>
<evidence type="ECO:0000256" key="1">
    <source>
        <dbReference type="SAM" id="Phobius"/>
    </source>
</evidence>
<dbReference type="Proteomes" id="UP000054099">
    <property type="component" value="Unassembled WGS sequence"/>
</dbReference>
<name>A0A0V8J4N2_9BACL</name>
<feature type="transmembrane region" description="Helical" evidence="1">
    <location>
        <begin position="50"/>
        <end position="70"/>
    </location>
</feature>
<dbReference type="AlphaFoldDB" id="A0A0V8J4N2"/>
<proteinExistence type="predicted"/>